<reference evidence="1 2" key="1">
    <citation type="submission" date="2017-09" db="EMBL/GenBank/DDBJ databases">
        <title>Comparative genomics of rhizobia isolated from Phaseolus vulgaris in China.</title>
        <authorList>
            <person name="Tong W."/>
        </authorList>
    </citation>
    <scope>NUCLEOTIDE SEQUENCE [LARGE SCALE GENOMIC DNA]</scope>
    <source>
        <strain evidence="1 2">PCH1</strain>
    </source>
</reference>
<evidence type="ECO:0000313" key="2">
    <source>
        <dbReference type="Proteomes" id="UP000220353"/>
    </source>
</evidence>
<organism evidence="1 2">
    <name type="scientific">Rhizobium fredii</name>
    <name type="common">Sinorhizobium fredii</name>
    <dbReference type="NCBI Taxonomy" id="380"/>
    <lineage>
        <taxon>Bacteria</taxon>
        <taxon>Pseudomonadati</taxon>
        <taxon>Pseudomonadota</taxon>
        <taxon>Alphaproteobacteria</taxon>
        <taxon>Hyphomicrobiales</taxon>
        <taxon>Rhizobiaceae</taxon>
        <taxon>Sinorhizobium/Ensifer group</taxon>
        <taxon>Sinorhizobium</taxon>
    </lineage>
</organism>
<dbReference type="Proteomes" id="UP000220353">
    <property type="component" value="Unassembled WGS sequence"/>
</dbReference>
<comment type="caution">
    <text evidence="1">The sequence shown here is derived from an EMBL/GenBank/DDBJ whole genome shotgun (WGS) entry which is preliminary data.</text>
</comment>
<sequence length="365" mass="36239">MPMPRTGGVYSPPAGTKGVSNTTIQSVPYNAFVDDLTDDANNARPVTAGGTGATTASGARTALGLVIGTDVQAYDALLAAIAALTTSADQVIYATGSNAVAMTGLTAFGRSLIDDADATAARTTLSAQASHASLTSISGLTTSANQMIYTTGSNTYATASLTAFARTILDDADATTARATLGLTIGTNVQAYDAELAAIAGLAVTDGNVIVGNGTTWVAESGATARASLGAASSAVDIIAGNGLTGGGDLSADRTLAIGTPSDITNSTTNSVGADTHAHALGFIAAEVSTTTSNSTTSFPLGHILRVRTVTNVARNGTLAICLSSAETLTYVDSAHGSAGTAVSGTWRSRGMDSSANEAIMQKVA</sequence>
<dbReference type="EMBL" id="NWTC01000008">
    <property type="protein sequence ID" value="PDT47439.1"/>
    <property type="molecule type" value="Genomic_DNA"/>
</dbReference>
<protein>
    <submittedName>
        <fullName evidence="1">Uncharacterized protein</fullName>
    </submittedName>
</protein>
<accession>A0A2A6LZ76</accession>
<dbReference type="AlphaFoldDB" id="A0A2A6LZ76"/>
<gene>
    <name evidence="1" type="ORF">CO661_11890</name>
</gene>
<proteinExistence type="predicted"/>
<evidence type="ECO:0000313" key="1">
    <source>
        <dbReference type="EMBL" id="PDT47439.1"/>
    </source>
</evidence>
<name>A0A2A6LZ76_RHIFR</name>